<sequence>MSTYDRQINTTPGGFKSSNRNRVLPLIERMLLDGDPQAARHRSVLEKYREKAFLAVLELKNSVFTLKGAMHIQCAAILIWDCEVEAGQCEAQVR</sequence>
<evidence type="ECO:0000313" key="2">
    <source>
        <dbReference type="Proteomes" id="UP000000763"/>
    </source>
</evidence>
<dbReference type="Proteomes" id="UP000000763">
    <property type="component" value="Chromosome 9"/>
</dbReference>
<reference evidence="2" key="1">
    <citation type="journal article" date="2005" name="Nature">
        <title>The map-based sequence of the rice genome.</title>
        <authorList>
            <consortium name="International rice genome sequencing project (IRGSP)"/>
            <person name="Matsumoto T."/>
            <person name="Wu J."/>
            <person name="Kanamori H."/>
            <person name="Katayose Y."/>
            <person name="Fujisawa M."/>
            <person name="Namiki N."/>
            <person name="Mizuno H."/>
            <person name="Yamamoto K."/>
            <person name="Antonio B.A."/>
            <person name="Baba T."/>
            <person name="Sakata K."/>
            <person name="Nagamura Y."/>
            <person name="Aoki H."/>
            <person name="Arikawa K."/>
            <person name="Arita K."/>
            <person name="Bito T."/>
            <person name="Chiden Y."/>
            <person name="Fujitsuka N."/>
            <person name="Fukunaka R."/>
            <person name="Hamada M."/>
            <person name="Harada C."/>
            <person name="Hayashi A."/>
            <person name="Hijishita S."/>
            <person name="Honda M."/>
            <person name="Hosokawa S."/>
            <person name="Ichikawa Y."/>
            <person name="Idonuma A."/>
            <person name="Iijima M."/>
            <person name="Ikeda M."/>
            <person name="Ikeno M."/>
            <person name="Ito K."/>
            <person name="Ito S."/>
            <person name="Ito T."/>
            <person name="Ito Y."/>
            <person name="Ito Y."/>
            <person name="Iwabuchi A."/>
            <person name="Kamiya K."/>
            <person name="Karasawa W."/>
            <person name="Kurita K."/>
            <person name="Katagiri S."/>
            <person name="Kikuta A."/>
            <person name="Kobayashi H."/>
            <person name="Kobayashi N."/>
            <person name="Machita K."/>
            <person name="Maehara T."/>
            <person name="Masukawa M."/>
            <person name="Mizubayashi T."/>
            <person name="Mukai Y."/>
            <person name="Nagasaki H."/>
            <person name="Nagata Y."/>
            <person name="Naito S."/>
            <person name="Nakashima M."/>
            <person name="Nakama Y."/>
            <person name="Nakamichi Y."/>
            <person name="Nakamura M."/>
            <person name="Meguro A."/>
            <person name="Negishi M."/>
            <person name="Ohta I."/>
            <person name="Ohta T."/>
            <person name="Okamoto M."/>
            <person name="Ono N."/>
            <person name="Saji S."/>
            <person name="Sakaguchi M."/>
            <person name="Sakai K."/>
            <person name="Shibata M."/>
            <person name="Shimokawa T."/>
            <person name="Song J."/>
            <person name="Takazaki Y."/>
            <person name="Terasawa K."/>
            <person name="Tsugane M."/>
            <person name="Tsuji K."/>
            <person name="Ueda S."/>
            <person name="Waki K."/>
            <person name="Yamagata H."/>
            <person name="Yamamoto M."/>
            <person name="Yamamoto S."/>
            <person name="Yamane H."/>
            <person name="Yoshiki S."/>
            <person name="Yoshihara R."/>
            <person name="Yukawa K."/>
            <person name="Zhong H."/>
            <person name="Yano M."/>
            <person name="Yuan Q."/>
            <person name="Ouyang S."/>
            <person name="Liu J."/>
            <person name="Jones K.M."/>
            <person name="Gansberger K."/>
            <person name="Moffat K."/>
            <person name="Hill J."/>
            <person name="Bera J."/>
            <person name="Fadrosh D."/>
            <person name="Jin S."/>
            <person name="Johri S."/>
            <person name="Kim M."/>
            <person name="Overton L."/>
            <person name="Reardon M."/>
            <person name="Tsitrin T."/>
            <person name="Vuong H."/>
            <person name="Weaver B."/>
            <person name="Ciecko A."/>
            <person name="Tallon L."/>
            <person name="Jackson J."/>
            <person name="Pai G."/>
            <person name="Aken S.V."/>
            <person name="Utterback T."/>
            <person name="Reidmuller S."/>
            <person name="Feldblyum T."/>
            <person name="Hsiao J."/>
            <person name="Zismann V."/>
            <person name="Iobst S."/>
            <person name="de Vazeille A.R."/>
            <person name="Buell C.R."/>
            <person name="Ying K."/>
            <person name="Li Y."/>
            <person name="Lu T."/>
            <person name="Huang Y."/>
            <person name="Zhao Q."/>
            <person name="Feng Q."/>
            <person name="Zhang L."/>
            <person name="Zhu J."/>
            <person name="Weng Q."/>
            <person name="Mu J."/>
            <person name="Lu Y."/>
            <person name="Fan D."/>
            <person name="Liu Y."/>
            <person name="Guan J."/>
            <person name="Zhang Y."/>
            <person name="Yu S."/>
            <person name="Liu X."/>
            <person name="Zhang Y."/>
            <person name="Hong G."/>
            <person name="Han B."/>
            <person name="Choisne N."/>
            <person name="Demange N."/>
            <person name="Orjeda G."/>
            <person name="Samain S."/>
            <person name="Cattolico L."/>
            <person name="Pelletier E."/>
            <person name="Couloux A."/>
            <person name="Segurens B."/>
            <person name="Wincker P."/>
            <person name="D'Hont A."/>
            <person name="Scarpelli C."/>
            <person name="Weissenbach J."/>
            <person name="Salanoubat M."/>
            <person name="Quetier F."/>
            <person name="Yu Y."/>
            <person name="Kim H.R."/>
            <person name="Rambo T."/>
            <person name="Currie J."/>
            <person name="Collura K."/>
            <person name="Luo M."/>
            <person name="Yang T."/>
            <person name="Ammiraju J.S.S."/>
            <person name="Engler F."/>
            <person name="Soderlund C."/>
            <person name="Wing R.A."/>
            <person name="Palmer L.E."/>
            <person name="de la Bastide M."/>
            <person name="Spiegel L."/>
            <person name="Nascimento L."/>
            <person name="Zutavern T."/>
            <person name="O'Shaughnessy A."/>
            <person name="Dike S."/>
            <person name="Dedhia N."/>
            <person name="Preston R."/>
            <person name="Balija V."/>
            <person name="McCombie W.R."/>
            <person name="Chow T."/>
            <person name="Chen H."/>
            <person name="Chung M."/>
            <person name="Chen C."/>
            <person name="Shaw J."/>
            <person name="Wu H."/>
            <person name="Hsiao K."/>
            <person name="Chao Y."/>
            <person name="Chu M."/>
            <person name="Cheng C."/>
            <person name="Hour A."/>
            <person name="Lee P."/>
            <person name="Lin S."/>
            <person name="Lin Y."/>
            <person name="Liou J."/>
            <person name="Liu S."/>
            <person name="Hsing Y."/>
            <person name="Raghuvanshi S."/>
            <person name="Mohanty A."/>
            <person name="Bharti A.K."/>
            <person name="Gaur A."/>
            <person name="Gupta V."/>
            <person name="Kumar D."/>
            <person name="Ravi V."/>
            <person name="Vij S."/>
            <person name="Kapur A."/>
            <person name="Khurana P."/>
            <person name="Khurana P."/>
            <person name="Khurana J.P."/>
            <person name="Tyagi A.K."/>
            <person name="Gaikwad K."/>
            <person name="Singh A."/>
            <person name="Dalal V."/>
            <person name="Srivastava S."/>
            <person name="Dixit A."/>
            <person name="Pal A.K."/>
            <person name="Ghazi I.A."/>
            <person name="Yadav M."/>
            <person name="Pandit A."/>
            <person name="Bhargava A."/>
            <person name="Sureshbabu K."/>
            <person name="Batra K."/>
            <person name="Sharma T.R."/>
            <person name="Mohapatra T."/>
            <person name="Singh N.K."/>
            <person name="Messing J."/>
            <person name="Nelson A.B."/>
            <person name="Fuks G."/>
            <person name="Kavchok S."/>
            <person name="Keizer G."/>
            <person name="Linton E."/>
            <person name="Llaca V."/>
            <person name="Song R."/>
            <person name="Tanyolac B."/>
            <person name="Young S."/>
            <person name="Ho-Il K."/>
            <person name="Hahn J.H."/>
            <person name="Sangsakoo G."/>
            <person name="Vanavichit A."/>
            <person name="de Mattos Luiz.A.T."/>
            <person name="Zimmer P.D."/>
            <person name="Malone G."/>
            <person name="Dellagostin O."/>
            <person name="de Oliveira A.C."/>
            <person name="Bevan M."/>
            <person name="Bancroft I."/>
            <person name="Minx P."/>
            <person name="Cordum H."/>
            <person name="Wilson R."/>
            <person name="Cheng Z."/>
            <person name="Jin W."/>
            <person name="Jiang J."/>
            <person name="Leong S.A."/>
            <person name="Iwama H."/>
            <person name="Gojobori T."/>
            <person name="Itoh T."/>
            <person name="Niimura Y."/>
            <person name="Fujii Y."/>
            <person name="Habara T."/>
            <person name="Sakai H."/>
            <person name="Sato Y."/>
            <person name="Wilson G."/>
            <person name="Kumar K."/>
            <person name="McCouch S."/>
            <person name="Juretic N."/>
            <person name="Hoen D."/>
            <person name="Wright S."/>
            <person name="Bruskiewich R."/>
            <person name="Bureau T."/>
            <person name="Miyao A."/>
            <person name="Hirochika H."/>
            <person name="Nishikawa T."/>
            <person name="Kadowaki K."/>
            <person name="Sugiura M."/>
            <person name="Burr B."/>
            <person name="Sasaki T."/>
        </authorList>
    </citation>
    <scope>NUCLEOTIDE SEQUENCE [LARGE SCALE GENOMIC DNA]</scope>
    <source>
        <strain evidence="2">cv. Nipponbare</strain>
    </source>
</reference>
<reference evidence="2" key="2">
    <citation type="journal article" date="2008" name="Nucleic Acids Res.">
        <title>The rice annotation project database (RAP-DB): 2008 update.</title>
        <authorList>
            <consortium name="The rice annotation project (RAP)"/>
        </authorList>
    </citation>
    <scope>GENOME REANNOTATION</scope>
    <source>
        <strain evidence="2">cv. Nipponbare</strain>
    </source>
</reference>
<organism evidence="1 2">
    <name type="scientific">Oryza sativa subsp. japonica</name>
    <name type="common">Rice</name>
    <dbReference type="NCBI Taxonomy" id="39947"/>
    <lineage>
        <taxon>Eukaryota</taxon>
        <taxon>Viridiplantae</taxon>
        <taxon>Streptophyta</taxon>
        <taxon>Embryophyta</taxon>
        <taxon>Tracheophyta</taxon>
        <taxon>Spermatophyta</taxon>
        <taxon>Magnoliopsida</taxon>
        <taxon>Liliopsida</taxon>
        <taxon>Poales</taxon>
        <taxon>Poaceae</taxon>
        <taxon>BOP clade</taxon>
        <taxon>Oryzoideae</taxon>
        <taxon>Oryzeae</taxon>
        <taxon>Oryzinae</taxon>
        <taxon>Oryza</taxon>
        <taxon>Oryza sativa</taxon>
    </lineage>
</organism>
<accession>Q6H5D0</accession>
<dbReference type="AlphaFoldDB" id="Q6H5D0"/>
<gene>
    <name evidence="1" type="primary">OSJNBa0055N01.30</name>
</gene>
<protein>
    <submittedName>
        <fullName evidence="1">Uncharacterized protein</fullName>
    </submittedName>
</protein>
<evidence type="ECO:0000313" key="1">
    <source>
        <dbReference type="EMBL" id="BAD26069.1"/>
    </source>
</evidence>
<dbReference type="EMBL" id="AP005692">
    <property type="protein sequence ID" value="BAD26069.1"/>
    <property type="molecule type" value="Genomic_DNA"/>
</dbReference>
<proteinExistence type="predicted"/>
<name>Q6H5D0_ORYSJ</name>